<keyword evidence="2" id="KW-0808">Transferase</keyword>
<dbReference type="InterPro" id="IPR016039">
    <property type="entry name" value="Thiolase-like"/>
</dbReference>
<reference evidence="6 7" key="1">
    <citation type="submission" date="2017-03" db="EMBL/GenBank/DDBJ databases">
        <title>Draft genome sequence of Streptomyces scabrisporus NF3, endophyte isolated from Amphipterygium adstringens.</title>
        <authorList>
            <person name="Vazquez M."/>
            <person name="Ceapa C.D."/>
            <person name="Rodriguez Luna D."/>
            <person name="Sanchez Esquivel S."/>
        </authorList>
    </citation>
    <scope>NUCLEOTIDE SEQUENCE [LARGE SCALE GENOMIC DNA]</scope>
    <source>
        <strain evidence="6 7">NF3</strain>
    </source>
</reference>
<dbReference type="AlphaFoldDB" id="A0A1T3NRR4"/>
<proteinExistence type="predicted"/>
<sequence>MRFDGIHLAGIGTHLPDRVSTEDAVAAGRYPAAERESSGLLSIGDAGDLPAPDMAIRAANAALKQADHEAAEICKLFHSTVHYQGPDVWSAPHYIVRNTVDQPISAIEVRHGCLGIIESLELGANHLLADPSRTAVLLTTADNFNTPTVDRWTVSKLFVLADGAGAIVLSTRPGFARLVATGARSIPRMEELHRGGEQMFPPGITRGEPLDLERRRTYWAQQWAAGSPPPMGHLGDLVAEVVHETVAEAELTMDDITRVAHVSFAQDALRDTFLDPIGIDEARGTWEFVRRTGHAGPSDHVAGLEHLWTTGAVRTGDHVLLLGGTPGFEVACAIVRITADAAGGR</sequence>
<dbReference type="SUPFAM" id="SSF53901">
    <property type="entry name" value="Thiolase-like"/>
    <property type="match status" value="1"/>
</dbReference>
<dbReference type="InterPro" id="IPR013751">
    <property type="entry name" value="ACP_syn_III_N"/>
</dbReference>
<comment type="caution">
    <text evidence="6">The sequence shown here is derived from an EMBL/GenBank/DDBJ whole genome shotgun (WGS) entry which is preliminary data.</text>
</comment>
<dbReference type="CDD" id="cd00827">
    <property type="entry name" value="init_cond_enzymes"/>
    <property type="match status" value="1"/>
</dbReference>
<organism evidence="6 7">
    <name type="scientific">Embleya scabrispora</name>
    <dbReference type="NCBI Taxonomy" id="159449"/>
    <lineage>
        <taxon>Bacteria</taxon>
        <taxon>Bacillati</taxon>
        <taxon>Actinomycetota</taxon>
        <taxon>Actinomycetes</taxon>
        <taxon>Kitasatosporales</taxon>
        <taxon>Streptomycetaceae</taxon>
        <taxon>Embleya</taxon>
    </lineage>
</organism>
<evidence type="ECO:0000313" key="7">
    <source>
        <dbReference type="Proteomes" id="UP000190037"/>
    </source>
</evidence>
<evidence type="ECO:0000256" key="1">
    <source>
        <dbReference type="ARBA" id="ARBA00022490"/>
    </source>
</evidence>
<evidence type="ECO:0000313" key="6">
    <source>
        <dbReference type="EMBL" id="OPC79597.1"/>
    </source>
</evidence>
<keyword evidence="7" id="KW-1185">Reference proteome</keyword>
<dbReference type="EMBL" id="MWQN01000001">
    <property type="protein sequence ID" value="OPC79597.1"/>
    <property type="molecule type" value="Genomic_DNA"/>
</dbReference>
<dbReference type="GO" id="GO:0004315">
    <property type="term" value="F:3-oxoacyl-[acyl-carrier-protein] synthase activity"/>
    <property type="evidence" value="ECO:0007669"/>
    <property type="project" value="InterPro"/>
</dbReference>
<name>A0A1T3NRR4_9ACTN</name>
<dbReference type="GO" id="GO:0044550">
    <property type="term" value="P:secondary metabolite biosynthetic process"/>
    <property type="evidence" value="ECO:0007669"/>
    <property type="project" value="TreeGrafter"/>
</dbReference>
<feature type="domain" description="Beta-ketoacyl-[acyl-carrier-protein] synthase III N-terminal" evidence="5">
    <location>
        <begin position="108"/>
        <end position="172"/>
    </location>
</feature>
<dbReference type="RefSeq" id="WP_078973861.1">
    <property type="nucleotide sequence ID" value="NZ_MWQN01000001.1"/>
</dbReference>
<dbReference type="InterPro" id="IPR013747">
    <property type="entry name" value="ACP_syn_III_C"/>
</dbReference>
<protein>
    <submittedName>
        <fullName evidence="6">3-oxoacyl-ACP synthase</fullName>
    </submittedName>
</protein>
<dbReference type="Pfam" id="PF08545">
    <property type="entry name" value="ACP_syn_III"/>
    <property type="match status" value="1"/>
</dbReference>
<dbReference type="PANTHER" id="PTHR34069">
    <property type="entry name" value="3-OXOACYL-[ACYL-CARRIER-PROTEIN] SYNTHASE 3"/>
    <property type="match status" value="1"/>
</dbReference>
<dbReference type="Pfam" id="PF08541">
    <property type="entry name" value="ACP_syn_III_C"/>
    <property type="match status" value="1"/>
</dbReference>
<keyword evidence="1" id="KW-0963">Cytoplasm</keyword>
<dbReference type="STRING" id="159449.B4N89_00320"/>
<feature type="domain" description="Beta-ketoacyl-[acyl-carrier-protein] synthase III C-terminal" evidence="4">
    <location>
        <begin position="247"/>
        <end position="337"/>
    </location>
</feature>
<accession>A0A1T3NRR4</accession>
<evidence type="ECO:0000259" key="5">
    <source>
        <dbReference type="Pfam" id="PF08545"/>
    </source>
</evidence>
<dbReference type="OrthoDB" id="7055207at2"/>
<dbReference type="Gene3D" id="3.40.47.10">
    <property type="match status" value="2"/>
</dbReference>
<evidence type="ECO:0000256" key="2">
    <source>
        <dbReference type="ARBA" id="ARBA00022679"/>
    </source>
</evidence>
<evidence type="ECO:0000256" key="3">
    <source>
        <dbReference type="ARBA" id="ARBA00023315"/>
    </source>
</evidence>
<evidence type="ECO:0000259" key="4">
    <source>
        <dbReference type="Pfam" id="PF08541"/>
    </source>
</evidence>
<keyword evidence="3" id="KW-0012">Acyltransferase</keyword>
<gene>
    <name evidence="6" type="ORF">B4N89_00320</name>
</gene>
<dbReference type="Proteomes" id="UP000190037">
    <property type="component" value="Unassembled WGS sequence"/>
</dbReference>
<dbReference type="GO" id="GO:0006633">
    <property type="term" value="P:fatty acid biosynthetic process"/>
    <property type="evidence" value="ECO:0007669"/>
    <property type="project" value="InterPro"/>
</dbReference>
<dbReference type="PANTHER" id="PTHR34069:SF2">
    <property type="entry name" value="BETA-KETOACYL-[ACYL-CARRIER-PROTEIN] SYNTHASE III"/>
    <property type="match status" value="1"/>
</dbReference>